<dbReference type="GO" id="GO:0032259">
    <property type="term" value="P:methylation"/>
    <property type="evidence" value="ECO:0007669"/>
    <property type="project" value="UniProtKB-KW"/>
</dbReference>
<keyword evidence="2" id="KW-1185">Reference proteome</keyword>
<dbReference type="OrthoDB" id="5175904at2"/>
<dbReference type="InterPro" id="IPR006764">
    <property type="entry name" value="SAM_dep_MeTrfase_SAV2177_type"/>
</dbReference>
<name>A0A1M6SB15_PSETH</name>
<keyword evidence="1" id="KW-0489">Methyltransferase</keyword>
<dbReference type="AlphaFoldDB" id="A0A1M6SB15"/>
<accession>A0A1M6SB15</accession>
<dbReference type="Pfam" id="PF04672">
    <property type="entry name" value="Methyltransf_19"/>
    <property type="match status" value="1"/>
</dbReference>
<dbReference type="RefSeq" id="WP_073456657.1">
    <property type="nucleotide sequence ID" value="NZ_CALGVN010000039.1"/>
</dbReference>
<keyword evidence="1" id="KW-0808">Transferase</keyword>
<organism evidence="1 2">
    <name type="scientific">Pseudonocardia thermophila</name>
    <dbReference type="NCBI Taxonomy" id="1848"/>
    <lineage>
        <taxon>Bacteria</taxon>
        <taxon>Bacillati</taxon>
        <taxon>Actinomycetota</taxon>
        <taxon>Actinomycetes</taxon>
        <taxon>Pseudonocardiales</taxon>
        <taxon>Pseudonocardiaceae</taxon>
        <taxon>Pseudonocardia</taxon>
    </lineage>
</organism>
<dbReference type="Gene3D" id="3.40.50.150">
    <property type="entry name" value="Vaccinia Virus protein VP39"/>
    <property type="match status" value="1"/>
</dbReference>
<dbReference type="EMBL" id="FRAP01000006">
    <property type="protein sequence ID" value="SHK41973.1"/>
    <property type="molecule type" value="Genomic_DNA"/>
</dbReference>
<dbReference type="InterPro" id="IPR029063">
    <property type="entry name" value="SAM-dependent_MTases_sf"/>
</dbReference>
<sequence>MSGIDLRTDRAHSARIYDYLLGGKTNYQADREAGDAALAAMPSIRTTARAQRAFMHRSSRAIAELGIDQFLDIGTGIPTEPNLHQVVTAVRPDARIVYVDNDPIVLAHAAALMTGPGTVAYVQADARDPQALLAAPELQQTLDLSRPVSVSVIGIIHFLDDGAVSRLLSTVMDAVVPGSYLTITVGTEDHDVDGEVRRTNAVYAKAGIPGWARTCAEVEQLLAGLELLEPGIVRPQEWRPDGVLDGAQDRALWAAVARKP</sequence>
<dbReference type="SUPFAM" id="SSF53335">
    <property type="entry name" value="S-adenosyl-L-methionine-dependent methyltransferases"/>
    <property type="match status" value="1"/>
</dbReference>
<dbReference type="STRING" id="1848.SAMN05443637_10643"/>
<evidence type="ECO:0000313" key="1">
    <source>
        <dbReference type="EMBL" id="SHK41973.1"/>
    </source>
</evidence>
<proteinExistence type="predicted"/>
<dbReference type="PIRSF" id="PIRSF017393">
    <property type="entry name" value="MTase_SAV2177"/>
    <property type="match status" value="1"/>
</dbReference>
<dbReference type="Proteomes" id="UP000184363">
    <property type="component" value="Unassembled WGS sequence"/>
</dbReference>
<reference evidence="1 2" key="1">
    <citation type="submission" date="2016-11" db="EMBL/GenBank/DDBJ databases">
        <authorList>
            <person name="Jaros S."/>
            <person name="Januszkiewicz K."/>
            <person name="Wedrychowicz H."/>
        </authorList>
    </citation>
    <scope>NUCLEOTIDE SEQUENCE [LARGE SCALE GENOMIC DNA]</scope>
    <source>
        <strain evidence="1 2">DSM 43832</strain>
    </source>
</reference>
<protein>
    <submittedName>
        <fullName evidence="1">O-Methyltransferase involved in polyketide biosynthesis</fullName>
    </submittedName>
</protein>
<evidence type="ECO:0000313" key="2">
    <source>
        <dbReference type="Proteomes" id="UP000184363"/>
    </source>
</evidence>
<gene>
    <name evidence="1" type="ORF">SAMN05443637_10643</name>
</gene>
<dbReference type="GO" id="GO:0008168">
    <property type="term" value="F:methyltransferase activity"/>
    <property type="evidence" value="ECO:0007669"/>
    <property type="project" value="UniProtKB-KW"/>
</dbReference>